<keyword evidence="1" id="KW-1133">Transmembrane helix</keyword>
<dbReference type="AlphaFoldDB" id="G3A3G8"/>
<reference evidence="2" key="2">
    <citation type="submission" date="2011-04" db="EMBL/GenBank/DDBJ databases">
        <authorList>
            <person name="Genoscope - CEA"/>
        </authorList>
    </citation>
    <scope>NUCLEOTIDE SEQUENCE</scope>
    <source>
        <strain evidence="2">R24</strain>
    </source>
</reference>
<feature type="transmembrane region" description="Helical" evidence="1">
    <location>
        <begin position="38"/>
        <end position="58"/>
    </location>
</feature>
<feature type="transmembrane region" description="Helical" evidence="1">
    <location>
        <begin position="7"/>
        <end position="26"/>
    </location>
</feature>
<evidence type="ECO:0000256" key="1">
    <source>
        <dbReference type="SAM" id="Phobius"/>
    </source>
</evidence>
<protein>
    <recommendedName>
        <fullName evidence="3">Transmembrane protein</fullName>
    </recommendedName>
</protein>
<feature type="transmembrane region" description="Helical" evidence="1">
    <location>
        <begin position="111"/>
        <end position="131"/>
    </location>
</feature>
<evidence type="ECO:0008006" key="3">
    <source>
        <dbReference type="Google" id="ProtNLM"/>
    </source>
</evidence>
<keyword evidence="1" id="KW-0812">Transmembrane</keyword>
<evidence type="ECO:0000313" key="2">
    <source>
        <dbReference type="EMBL" id="CCA88412.1"/>
    </source>
</evidence>
<sequence>MTLVRKALAIVVHCMAGLLLVVAHILSYMPLPEGVERFWWVCIPMAVAFVLYGIGAWIGGFSRRWLPIGVAMLVVAGFCGLSVLSLVSFMLSPETMRWFAQQGQPLDASVAGLGVGFVLAAVWGGCGWLLVRGRPQRG</sequence>
<reference evidence="2" key="1">
    <citation type="journal article" date="2011" name="PLoS ONE">
        <title>Ralstonia syzygii, the Blood Disease Bacterium and some Asian R. solanacearum strains form a single genomic species despite divergent lifestyles.</title>
        <authorList>
            <person name="Remenant B."/>
            <person name="de Cambiaire J.C."/>
            <person name="Cellier G."/>
            <person name="Jacobs J.M."/>
            <person name="Mangenot S."/>
            <person name="Barbe V."/>
            <person name="Lajus A."/>
            <person name="Vallenet D."/>
            <person name="Medigue C."/>
            <person name="Fegan M."/>
            <person name="Allen C."/>
            <person name="Prior P."/>
        </authorList>
    </citation>
    <scope>NUCLEOTIDE SEQUENCE</scope>
    <source>
        <strain evidence="2">R24</strain>
    </source>
</reference>
<dbReference type="EMBL" id="FR854088">
    <property type="protein sequence ID" value="CCA88412.1"/>
    <property type="molecule type" value="Genomic_DNA"/>
</dbReference>
<name>G3A3G8_9RALS</name>
<organism evidence="2">
    <name type="scientific">Ralstonia syzygii R24</name>
    <dbReference type="NCBI Taxonomy" id="907261"/>
    <lineage>
        <taxon>Bacteria</taxon>
        <taxon>Pseudomonadati</taxon>
        <taxon>Pseudomonadota</taxon>
        <taxon>Betaproteobacteria</taxon>
        <taxon>Burkholderiales</taxon>
        <taxon>Burkholderiaceae</taxon>
        <taxon>Ralstonia</taxon>
        <taxon>Ralstonia solanacearum species complex</taxon>
    </lineage>
</organism>
<proteinExistence type="predicted"/>
<dbReference type="RefSeq" id="WP_197329496.1">
    <property type="nucleotide sequence ID" value="NZ_CP115944.1"/>
</dbReference>
<gene>
    <name evidence="2" type="ORF">RALSY_30149</name>
</gene>
<keyword evidence="1" id="KW-0472">Membrane</keyword>
<accession>G3A3G8</accession>
<feature type="transmembrane region" description="Helical" evidence="1">
    <location>
        <begin position="65"/>
        <end position="91"/>
    </location>
</feature>